<sequence>MSKKQIFYSDKYTDEEFEYRHVMLPKQLSKLVPTSHLMTEEEWRGLGVQQSQGWVHYMIHKPGPGFLVASLGRLWRPSMENAGCLRRYTLGSVQLYLQGPGVLDKSSEGPPVL</sequence>
<dbReference type="EMBL" id="JAOPHQ010001735">
    <property type="protein sequence ID" value="KAK0149568.1"/>
    <property type="molecule type" value="Genomic_DNA"/>
</dbReference>
<dbReference type="SMART" id="SM01084">
    <property type="entry name" value="CKS"/>
    <property type="match status" value="1"/>
</dbReference>
<keyword evidence="4 6" id="KW-0132">Cell division</keyword>
<comment type="similarity">
    <text evidence="2 6">Belongs to the CKS family.</text>
</comment>
<dbReference type="FunFam" id="3.30.170.10:FF:000001">
    <property type="entry name" value="Cyclin-dependent kinases regulatory subunit"/>
    <property type="match status" value="1"/>
</dbReference>
<dbReference type="GO" id="GO:0016538">
    <property type="term" value="F:cyclin-dependent protein serine/threonine kinase regulator activity"/>
    <property type="evidence" value="ECO:0007669"/>
    <property type="project" value="InterPro"/>
</dbReference>
<evidence type="ECO:0000256" key="6">
    <source>
        <dbReference type="RuleBase" id="RU311113"/>
    </source>
</evidence>
<dbReference type="InterPro" id="IPR036858">
    <property type="entry name" value="Cyclin-dep_kinase_reg-sub_sf"/>
</dbReference>
<keyword evidence="5 6" id="KW-0131">Cell cycle</keyword>
<evidence type="ECO:0000256" key="5">
    <source>
        <dbReference type="ARBA" id="ARBA00023306"/>
    </source>
</evidence>
<proteinExistence type="inferred from homology"/>
<dbReference type="Proteomes" id="UP001174136">
    <property type="component" value="Unassembled WGS sequence"/>
</dbReference>
<evidence type="ECO:0000256" key="4">
    <source>
        <dbReference type="ARBA" id="ARBA00022618"/>
    </source>
</evidence>
<dbReference type="PANTHER" id="PTHR23415">
    <property type="entry name" value="CYCLIN-DEPENDENT KINASES REGULATORY SUBUNIT/60S RIBOSOME SUBUNIT BIOGENESIS PROTEIN NIP7"/>
    <property type="match status" value="1"/>
</dbReference>
<comment type="subunit">
    <text evidence="3">Forms a homohexamer that can probably bind six kinase subunits.</text>
</comment>
<accession>A0AA47P6R0</accession>
<dbReference type="AlphaFoldDB" id="A0AA47P6R0"/>
<gene>
    <name evidence="7" type="primary">Cks1b</name>
    <name evidence="7" type="ORF">N1851_009685</name>
</gene>
<evidence type="ECO:0000313" key="8">
    <source>
        <dbReference type="Proteomes" id="UP001174136"/>
    </source>
</evidence>
<dbReference type="Gene3D" id="3.30.170.10">
    <property type="entry name" value="Cyclin-dependent kinase, regulatory subunit"/>
    <property type="match status" value="1"/>
</dbReference>
<evidence type="ECO:0000313" key="7">
    <source>
        <dbReference type="EMBL" id="KAK0149568.1"/>
    </source>
</evidence>
<dbReference type="SUPFAM" id="SSF55637">
    <property type="entry name" value="Cell cycle regulatory proteins"/>
    <property type="match status" value="1"/>
</dbReference>
<protein>
    <recommendedName>
        <fullName evidence="6">Cyclin-dependent kinases regulatory subunit</fullName>
    </recommendedName>
</protein>
<comment type="function">
    <text evidence="1 6">Binds to the catalytic subunit of the cyclin dependent kinases and is essential for their biological function.</text>
</comment>
<dbReference type="InterPro" id="IPR000789">
    <property type="entry name" value="Cyclin-dep_kinase_reg-sub"/>
</dbReference>
<evidence type="ECO:0000256" key="3">
    <source>
        <dbReference type="ARBA" id="ARBA00011253"/>
    </source>
</evidence>
<keyword evidence="8" id="KW-1185">Reference proteome</keyword>
<dbReference type="Pfam" id="PF01111">
    <property type="entry name" value="CKS"/>
    <property type="match status" value="1"/>
</dbReference>
<evidence type="ECO:0000256" key="2">
    <source>
        <dbReference type="ARBA" id="ARBA00007782"/>
    </source>
</evidence>
<dbReference type="PROSITE" id="PS00944">
    <property type="entry name" value="CKS_1"/>
    <property type="match status" value="1"/>
</dbReference>
<dbReference type="PRINTS" id="PR00296">
    <property type="entry name" value="CYCLINKINASE"/>
</dbReference>
<dbReference type="GO" id="GO:0051301">
    <property type="term" value="P:cell division"/>
    <property type="evidence" value="ECO:0007669"/>
    <property type="project" value="UniProtKB-UniRule"/>
</dbReference>
<organism evidence="7 8">
    <name type="scientific">Merluccius polli</name>
    <name type="common">Benguela hake</name>
    <name type="synonym">Merluccius cadenati</name>
    <dbReference type="NCBI Taxonomy" id="89951"/>
    <lineage>
        <taxon>Eukaryota</taxon>
        <taxon>Metazoa</taxon>
        <taxon>Chordata</taxon>
        <taxon>Craniata</taxon>
        <taxon>Vertebrata</taxon>
        <taxon>Euteleostomi</taxon>
        <taxon>Actinopterygii</taxon>
        <taxon>Neopterygii</taxon>
        <taxon>Teleostei</taxon>
        <taxon>Neoteleostei</taxon>
        <taxon>Acanthomorphata</taxon>
        <taxon>Zeiogadaria</taxon>
        <taxon>Gadariae</taxon>
        <taxon>Gadiformes</taxon>
        <taxon>Gadoidei</taxon>
        <taxon>Merlucciidae</taxon>
        <taxon>Merluccius</taxon>
    </lineage>
</organism>
<name>A0AA47P6R0_MERPO</name>
<comment type="caution">
    <text evidence="7">The sequence shown here is derived from an EMBL/GenBank/DDBJ whole genome shotgun (WGS) entry which is preliminary data.</text>
</comment>
<evidence type="ECO:0000256" key="1">
    <source>
        <dbReference type="ARBA" id="ARBA00002449"/>
    </source>
</evidence>
<reference evidence="7" key="1">
    <citation type="journal article" date="2023" name="Front. Mar. Sci.">
        <title>A new Merluccius polli reference genome to investigate the effects of global change in West African waters.</title>
        <authorList>
            <person name="Mateo J.L."/>
            <person name="Blanco-Fernandez C."/>
            <person name="Garcia-Vazquez E."/>
            <person name="Machado-Schiaffino G."/>
        </authorList>
    </citation>
    <scope>NUCLEOTIDE SEQUENCE</scope>
    <source>
        <strain evidence="7">C29</strain>
        <tissue evidence="7">Fin</tissue>
    </source>
</reference>